<dbReference type="GO" id="GO:0004769">
    <property type="term" value="F:steroid Delta-isomerase activity"/>
    <property type="evidence" value="ECO:0007669"/>
    <property type="project" value="UniProtKB-EC"/>
</dbReference>
<evidence type="ECO:0000313" key="3">
    <source>
        <dbReference type="EMBL" id="SUA78197.1"/>
    </source>
</evidence>
<dbReference type="Proteomes" id="UP000317039">
    <property type="component" value="Chromosome"/>
</dbReference>
<evidence type="ECO:0000313" key="5">
    <source>
        <dbReference type="Proteomes" id="UP000317039"/>
    </source>
</evidence>
<gene>
    <name evidence="3" type="primary">ksi</name>
    <name evidence="2" type="ORF">FOH10_22975</name>
    <name evidence="3" type="ORF">NCTC1934_03351</name>
</gene>
<keyword evidence="3" id="KW-0413">Isomerase</keyword>
<dbReference type="GeneID" id="80335227"/>
<dbReference type="InterPro" id="IPR032710">
    <property type="entry name" value="NTF2-like_dom_sf"/>
</dbReference>
<dbReference type="EMBL" id="UGRY01000002">
    <property type="protein sequence ID" value="SUA78197.1"/>
    <property type="molecule type" value="Genomic_DNA"/>
</dbReference>
<evidence type="ECO:0000259" key="1">
    <source>
        <dbReference type="Pfam" id="PF12680"/>
    </source>
</evidence>
<dbReference type="SUPFAM" id="SSF54427">
    <property type="entry name" value="NTF2-like"/>
    <property type="match status" value="1"/>
</dbReference>
<dbReference type="EMBL" id="CP041695">
    <property type="protein sequence ID" value="QDP81151.1"/>
    <property type="molecule type" value="Genomic_DNA"/>
</dbReference>
<dbReference type="EC" id="5.3.3.1" evidence="3"/>
<keyword evidence="4" id="KW-1185">Reference proteome</keyword>
<name>A0A378YNX2_9NOCA</name>
<dbReference type="KEGG" id="nod:FOH10_22975"/>
<dbReference type="STRING" id="1406858.GCA_000710895_05181"/>
<reference evidence="2 5" key="2">
    <citation type="submission" date="2019-07" db="EMBL/GenBank/DDBJ databases">
        <title>Complete Genome Sequence and Methylome Analysis of Nocardia otitidis-caviarum NEB252.</title>
        <authorList>
            <person name="Fomenkov A."/>
            <person name="Anton B.P."/>
            <person name="Vincze T."/>
            <person name="Roberts R.J."/>
        </authorList>
    </citation>
    <scope>NUCLEOTIDE SEQUENCE [LARGE SCALE GENOMIC DNA]</scope>
    <source>
        <strain evidence="2 5">NEB252</strain>
    </source>
</reference>
<dbReference type="InterPro" id="IPR037401">
    <property type="entry name" value="SnoaL-like"/>
</dbReference>
<dbReference type="Pfam" id="PF12680">
    <property type="entry name" value="SnoaL_2"/>
    <property type="match status" value="1"/>
</dbReference>
<organism evidence="3 4">
    <name type="scientific">Nocardia otitidiscaviarum</name>
    <dbReference type="NCBI Taxonomy" id="1823"/>
    <lineage>
        <taxon>Bacteria</taxon>
        <taxon>Bacillati</taxon>
        <taxon>Actinomycetota</taxon>
        <taxon>Actinomycetes</taxon>
        <taxon>Mycobacteriales</taxon>
        <taxon>Nocardiaceae</taxon>
        <taxon>Nocardia</taxon>
    </lineage>
</organism>
<dbReference type="AlphaFoldDB" id="A0A378YNX2"/>
<dbReference type="Gene3D" id="3.10.450.50">
    <property type="match status" value="1"/>
</dbReference>
<feature type="domain" description="SnoaL-like" evidence="1">
    <location>
        <begin position="9"/>
        <end position="109"/>
    </location>
</feature>
<sequence>MAAQPRDVVEQYLKLVATGPTDDIIALYAPEATVEDPIGTPTRVGHDAIRELYAALDSADQRSTELHAVRVAGNCAAASFTLTAVYGDKRMTLSAIDTMEFDDAGKIVAMRAYWGPDDMVME</sequence>
<dbReference type="Proteomes" id="UP000255467">
    <property type="component" value="Unassembled WGS sequence"/>
</dbReference>
<evidence type="ECO:0000313" key="2">
    <source>
        <dbReference type="EMBL" id="QDP81151.1"/>
    </source>
</evidence>
<dbReference type="OrthoDB" id="459617at2"/>
<protein>
    <submittedName>
        <fullName evidence="2 3">Steroid delta-isomerase</fullName>
        <ecNumber evidence="3">5.3.3.1</ecNumber>
    </submittedName>
</protein>
<accession>A0A378YNX2</accession>
<dbReference type="RefSeq" id="WP_039811187.1">
    <property type="nucleotide sequence ID" value="NZ_CP041695.1"/>
</dbReference>
<proteinExistence type="predicted"/>
<reference evidence="3 4" key="1">
    <citation type="submission" date="2018-06" db="EMBL/GenBank/DDBJ databases">
        <authorList>
            <consortium name="Pathogen Informatics"/>
            <person name="Doyle S."/>
        </authorList>
    </citation>
    <scope>NUCLEOTIDE SEQUENCE [LARGE SCALE GENOMIC DNA]</scope>
    <source>
        <strain evidence="3 4">NCTC1934</strain>
    </source>
</reference>
<evidence type="ECO:0000313" key="4">
    <source>
        <dbReference type="Proteomes" id="UP000255467"/>
    </source>
</evidence>